<feature type="transmembrane region" description="Helical" evidence="7">
    <location>
        <begin position="382"/>
        <end position="400"/>
    </location>
</feature>
<keyword evidence="6 7" id="KW-0472">Membrane</keyword>
<dbReference type="InterPro" id="IPR036259">
    <property type="entry name" value="MFS_trans_sf"/>
</dbReference>
<reference evidence="8 9" key="1">
    <citation type="submission" date="2018-05" db="EMBL/GenBank/DDBJ databases">
        <title>Genomic Encyclopedia of Type Strains, Phase IV (KMG-IV): sequencing the most valuable type-strain genomes for metagenomic binning, comparative biology and taxonomic classification.</title>
        <authorList>
            <person name="Goeker M."/>
        </authorList>
    </citation>
    <scope>NUCLEOTIDE SEQUENCE [LARGE SCALE GENOMIC DNA]</scope>
    <source>
        <strain evidence="8 9">DSM 28556</strain>
    </source>
</reference>
<gene>
    <name evidence="8" type="ORF">DFR56_11122</name>
</gene>
<feature type="transmembrane region" description="Helical" evidence="7">
    <location>
        <begin position="172"/>
        <end position="192"/>
    </location>
</feature>
<dbReference type="RefSeq" id="WP_110396177.1">
    <property type="nucleotide sequence ID" value="NZ_JBHUHB010000001.1"/>
</dbReference>
<evidence type="ECO:0000256" key="7">
    <source>
        <dbReference type="SAM" id="Phobius"/>
    </source>
</evidence>
<dbReference type="GO" id="GO:0005886">
    <property type="term" value="C:plasma membrane"/>
    <property type="evidence" value="ECO:0007669"/>
    <property type="project" value="UniProtKB-SubCell"/>
</dbReference>
<evidence type="ECO:0000256" key="5">
    <source>
        <dbReference type="ARBA" id="ARBA00022989"/>
    </source>
</evidence>
<dbReference type="CDD" id="cd06173">
    <property type="entry name" value="MFS_MefA_like"/>
    <property type="match status" value="1"/>
</dbReference>
<comment type="subcellular location">
    <subcellularLocation>
        <location evidence="1">Cell membrane</location>
        <topology evidence="1">Multi-pass membrane protein</topology>
    </subcellularLocation>
</comment>
<dbReference type="PANTHER" id="PTHR23513">
    <property type="entry name" value="INTEGRAL MEMBRANE EFFLUX PROTEIN-RELATED"/>
    <property type="match status" value="1"/>
</dbReference>
<feature type="transmembrane region" description="Helical" evidence="7">
    <location>
        <begin position="291"/>
        <end position="310"/>
    </location>
</feature>
<dbReference type="InterPro" id="IPR010290">
    <property type="entry name" value="TM_effector"/>
</dbReference>
<evidence type="ECO:0000256" key="1">
    <source>
        <dbReference type="ARBA" id="ARBA00004651"/>
    </source>
</evidence>
<name>A0A2V3VUC1_9BACI</name>
<keyword evidence="4 7" id="KW-0812">Transmembrane</keyword>
<dbReference type="EMBL" id="QJJQ01000011">
    <property type="protein sequence ID" value="PXW85256.1"/>
    <property type="molecule type" value="Genomic_DNA"/>
</dbReference>
<evidence type="ECO:0000256" key="6">
    <source>
        <dbReference type="ARBA" id="ARBA00023136"/>
    </source>
</evidence>
<organism evidence="8 9">
    <name type="scientific">Pseudogracilibacillus auburnensis</name>
    <dbReference type="NCBI Taxonomy" id="1494959"/>
    <lineage>
        <taxon>Bacteria</taxon>
        <taxon>Bacillati</taxon>
        <taxon>Bacillota</taxon>
        <taxon>Bacilli</taxon>
        <taxon>Bacillales</taxon>
        <taxon>Bacillaceae</taxon>
        <taxon>Pseudogracilibacillus</taxon>
    </lineage>
</organism>
<protein>
    <submittedName>
        <fullName evidence="8">MFS transporter</fullName>
    </submittedName>
</protein>
<keyword evidence="3" id="KW-1003">Cell membrane</keyword>
<dbReference type="Gene3D" id="1.20.1250.20">
    <property type="entry name" value="MFS general substrate transporter like domains"/>
    <property type="match status" value="2"/>
</dbReference>
<evidence type="ECO:0000256" key="3">
    <source>
        <dbReference type="ARBA" id="ARBA00022475"/>
    </source>
</evidence>
<dbReference type="Pfam" id="PF05977">
    <property type="entry name" value="MFS_3"/>
    <property type="match status" value="1"/>
</dbReference>
<keyword evidence="2" id="KW-0813">Transport</keyword>
<dbReference type="OrthoDB" id="9775268at2"/>
<evidence type="ECO:0000256" key="2">
    <source>
        <dbReference type="ARBA" id="ARBA00022448"/>
    </source>
</evidence>
<evidence type="ECO:0000256" key="4">
    <source>
        <dbReference type="ARBA" id="ARBA00022692"/>
    </source>
</evidence>
<comment type="caution">
    <text evidence="8">The sequence shown here is derived from an EMBL/GenBank/DDBJ whole genome shotgun (WGS) entry which is preliminary data.</text>
</comment>
<feature type="transmembrane region" description="Helical" evidence="7">
    <location>
        <begin position="104"/>
        <end position="124"/>
    </location>
</feature>
<keyword evidence="9" id="KW-1185">Reference proteome</keyword>
<accession>A0A2V3VUC1</accession>
<evidence type="ECO:0000313" key="9">
    <source>
        <dbReference type="Proteomes" id="UP000247978"/>
    </source>
</evidence>
<feature type="transmembrane region" description="Helical" evidence="7">
    <location>
        <begin position="263"/>
        <end position="284"/>
    </location>
</feature>
<sequence>MNMPYKEILKEKNFINILIGRFSKRSALILFSIELIWLTMELTNHSPLLLSLVVMAETLPFILFGIYGGVKADRWNKKTVIVISDIGIAVLLISLPILYQLNMINYFILMAITVMITLFSCFSEPCFRAIIPELLPKSKLQEGNALLDSLQRGASILVPVSIGIVLKITTEIHLFSLAFILILIAAIFHLLISYKPKQFFDLEEKPPSTLNDIKQTIGYLKKHKDILFIMLVQGISIMINTGLWRVGLPIYLETYLGKDIDTFGYITGILGATSFGTSILLGLLKRISQLIVFNAGIILWGTGLLAIGIYPSITIIYVATILIGIGQASEGLARVVILQNQVPRNILGKVFSISSSLNYTSDTLSLGAISGILAIFSTAIVFSGGGVAILLTGIIGAITLKTKSNNQMQGNTDNKFIC</sequence>
<evidence type="ECO:0000313" key="8">
    <source>
        <dbReference type="EMBL" id="PXW85256.1"/>
    </source>
</evidence>
<feature type="transmembrane region" description="Helical" evidence="7">
    <location>
        <begin position="226"/>
        <end position="243"/>
    </location>
</feature>
<dbReference type="Proteomes" id="UP000247978">
    <property type="component" value="Unassembled WGS sequence"/>
</dbReference>
<dbReference type="SUPFAM" id="SSF103473">
    <property type="entry name" value="MFS general substrate transporter"/>
    <property type="match status" value="1"/>
</dbReference>
<dbReference type="AlphaFoldDB" id="A0A2V3VUC1"/>
<keyword evidence="5 7" id="KW-1133">Transmembrane helix</keyword>
<feature type="transmembrane region" description="Helical" evidence="7">
    <location>
        <begin position="79"/>
        <end position="98"/>
    </location>
</feature>
<proteinExistence type="predicted"/>
<feature type="transmembrane region" description="Helical" evidence="7">
    <location>
        <begin position="46"/>
        <end position="67"/>
    </location>
</feature>
<dbReference type="PANTHER" id="PTHR23513:SF6">
    <property type="entry name" value="MAJOR FACILITATOR SUPERFAMILY ASSOCIATED DOMAIN-CONTAINING PROTEIN"/>
    <property type="match status" value="1"/>
</dbReference>